<organism evidence="3 4">
    <name type="scientific">Hydrocarboniclastica marina</name>
    <dbReference type="NCBI Taxonomy" id="2259620"/>
    <lineage>
        <taxon>Bacteria</taxon>
        <taxon>Pseudomonadati</taxon>
        <taxon>Pseudomonadota</taxon>
        <taxon>Gammaproteobacteria</taxon>
        <taxon>Alteromonadales</taxon>
        <taxon>Alteromonadaceae</taxon>
        <taxon>Hydrocarboniclastica</taxon>
    </lineage>
</organism>
<dbReference type="Proteomes" id="UP000298049">
    <property type="component" value="Chromosome"/>
</dbReference>
<evidence type="ECO:0000259" key="2">
    <source>
        <dbReference type="Pfam" id="PF13767"/>
    </source>
</evidence>
<reference evidence="3 4" key="1">
    <citation type="submission" date="2018-07" db="EMBL/GenBank/DDBJ databases">
        <title>Marsedoiliclastica nanhaica gen. nov. sp. nov., a novel marine hydrocarbonoclastic bacterium isolated from an in-situ enriched hydrocarbon-degrading consortium in deep-sea sediment.</title>
        <authorList>
            <person name="Dong C."/>
            <person name="Ma T."/>
            <person name="Liu R."/>
            <person name="Shao Z."/>
        </authorList>
    </citation>
    <scope>NUCLEOTIDE SEQUENCE [LARGE SCALE GENOMIC DNA]</scope>
    <source>
        <strain evidence="4">soil36-7</strain>
    </source>
</reference>
<dbReference type="AlphaFoldDB" id="A0A4P7XI02"/>
<name>A0A4P7XI02_9ALTE</name>
<gene>
    <name evidence="3" type="ORF">soil367_12470</name>
</gene>
<dbReference type="EMBL" id="CP031093">
    <property type="protein sequence ID" value="QCF26681.1"/>
    <property type="molecule type" value="Genomic_DNA"/>
</dbReference>
<dbReference type="Pfam" id="PF13767">
    <property type="entry name" value="DUF4168"/>
    <property type="match status" value="1"/>
</dbReference>
<evidence type="ECO:0000313" key="4">
    <source>
        <dbReference type="Proteomes" id="UP000298049"/>
    </source>
</evidence>
<dbReference type="KEGG" id="hmi:soil367_12470"/>
<protein>
    <submittedName>
        <fullName evidence="3">DUF4168 domain-containing protein</fullName>
    </submittedName>
</protein>
<feature type="chain" id="PRO_5020410018" evidence="1">
    <location>
        <begin position="47"/>
        <end position="152"/>
    </location>
</feature>
<accession>A0A4P7XI02</accession>
<keyword evidence="1" id="KW-0732">Signal</keyword>
<evidence type="ECO:0000256" key="1">
    <source>
        <dbReference type="SAM" id="SignalP"/>
    </source>
</evidence>
<sequence>MVDLQHVQRRGMMACKLNLNGGRRMNNWISTIVLSGALALSGTALAQQSGTSQGSMNQPQAAQEVKTDFEEKELKTFVEIQKDIGEVRNEYAQKIQAVEDQEEAQALQEEARDELIGVVENADLSVEKYNQIAQAYQASPEVRKKVNEMVQQ</sequence>
<dbReference type="OrthoDB" id="6900175at2"/>
<keyword evidence="4" id="KW-1185">Reference proteome</keyword>
<dbReference type="InterPro" id="IPR025433">
    <property type="entry name" value="DUF4168"/>
</dbReference>
<evidence type="ECO:0000313" key="3">
    <source>
        <dbReference type="EMBL" id="QCF26681.1"/>
    </source>
</evidence>
<feature type="signal peptide" evidence="1">
    <location>
        <begin position="1"/>
        <end position="46"/>
    </location>
</feature>
<proteinExistence type="predicted"/>
<feature type="domain" description="DUF4168" evidence="2">
    <location>
        <begin position="71"/>
        <end position="146"/>
    </location>
</feature>